<dbReference type="GO" id="GO:0046872">
    <property type="term" value="F:metal ion binding"/>
    <property type="evidence" value="ECO:0007669"/>
    <property type="project" value="UniProtKB-KW"/>
</dbReference>
<dbReference type="InterPro" id="IPR027806">
    <property type="entry name" value="HARBI1_dom"/>
</dbReference>
<evidence type="ECO:0000259" key="8">
    <source>
        <dbReference type="Pfam" id="PF13359"/>
    </source>
</evidence>
<dbReference type="GeneTree" id="ENSGT00940000164115"/>
<organism evidence="9 10">
    <name type="scientific">Leptobrachium leishanense</name>
    <name type="common">Leishan spiny toad</name>
    <dbReference type="NCBI Taxonomy" id="445787"/>
    <lineage>
        <taxon>Eukaryota</taxon>
        <taxon>Metazoa</taxon>
        <taxon>Chordata</taxon>
        <taxon>Craniata</taxon>
        <taxon>Vertebrata</taxon>
        <taxon>Euteleostomi</taxon>
        <taxon>Amphibia</taxon>
        <taxon>Batrachia</taxon>
        <taxon>Anura</taxon>
        <taxon>Pelobatoidea</taxon>
        <taxon>Megophryidae</taxon>
        <taxon>Leptobrachium</taxon>
    </lineage>
</organism>
<protein>
    <recommendedName>
        <fullName evidence="8">DDE Tnp4 domain-containing protein</fullName>
    </recommendedName>
</protein>
<evidence type="ECO:0000313" key="9">
    <source>
        <dbReference type="Ensembl" id="ENSLLEP00000008399.1"/>
    </source>
</evidence>
<dbReference type="Pfam" id="PF13359">
    <property type="entry name" value="DDE_Tnp_4"/>
    <property type="match status" value="1"/>
</dbReference>
<keyword evidence="6" id="KW-0378">Hydrolase</keyword>
<reference evidence="9" key="1">
    <citation type="submission" date="2025-08" db="UniProtKB">
        <authorList>
            <consortium name="Ensembl"/>
        </authorList>
    </citation>
    <scope>IDENTIFICATION</scope>
</reference>
<keyword evidence="7" id="KW-0539">Nucleus</keyword>
<dbReference type="InterPro" id="IPR045249">
    <property type="entry name" value="HARBI1-like"/>
</dbReference>
<keyword evidence="10" id="KW-1185">Reference proteome</keyword>
<keyword evidence="5" id="KW-0479">Metal-binding</keyword>
<name>A0A8C5M8I4_9ANUR</name>
<reference evidence="9" key="2">
    <citation type="submission" date="2025-09" db="UniProtKB">
        <authorList>
            <consortium name="Ensembl"/>
        </authorList>
    </citation>
    <scope>IDENTIFICATION</scope>
</reference>
<dbReference type="Proteomes" id="UP000694569">
    <property type="component" value="Unplaced"/>
</dbReference>
<dbReference type="AlphaFoldDB" id="A0A8C5M8I4"/>
<sequence length="392" mass="44957">MDPVQVFVFAAMGYLYLKRKRKRRTWVHQINAARPTHGHFVTLYRPLLERDPVKFFNYMRMSIPSFDELLSQVREPLTKRDSNMRAAIPPEEMLVITLRYLASGCSLKDLHYNFRVGRSTAGEIVRKVCQTIWETMKDQCLPKPTHKACLEIAAGFWERANFPNYLGAVDGKHVRIVKPPHSGSLYQNYKHYFSIGLLAVADANYSFVYVDVGSYGKDSDSTLFRNSTLWNEIESGTLNIPRPAPLPGSDVAVPYAFVGDEAFGLSTHLLRPYSGTHLNVKKRVFNYRLSRARRYVECSFGILTNKWRILHRPLDVQVDFCVDIVKCCCILHNYVRARDGFNFDDTLTVVGLEDDVNDDIIAVNRYSNRFRDALSNYFTSDAGQVPWQLGSI</sequence>
<dbReference type="GO" id="GO:0016787">
    <property type="term" value="F:hydrolase activity"/>
    <property type="evidence" value="ECO:0007669"/>
    <property type="project" value="UniProtKB-KW"/>
</dbReference>
<evidence type="ECO:0000256" key="4">
    <source>
        <dbReference type="ARBA" id="ARBA00022722"/>
    </source>
</evidence>
<evidence type="ECO:0000256" key="1">
    <source>
        <dbReference type="ARBA" id="ARBA00001968"/>
    </source>
</evidence>
<evidence type="ECO:0000313" key="10">
    <source>
        <dbReference type="Proteomes" id="UP000694569"/>
    </source>
</evidence>
<dbReference type="OrthoDB" id="9040117at2759"/>
<evidence type="ECO:0000256" key="5">
    <source>
        <dbReference type="ARBA" id="ARBA00022723"/>
    </source>
</evidence>
<accession>A0A8C5M8I4</accession>
<dbReference type="GO" id="GO:0005634">
    <property type="term" value="C:nucleus"/>
    <property type="evidence" value="ECO:0007669"/>
    <property type="project" value="UniProtKB-SubCell"/>
</dbReference>
<comment type="similarity">
    <text evidence="3">Belongs to the HARBI1 family.</text>
</comment>
<feature type="domain" description="DDE Tnp4" evidence="8">
    <location>
        <begin position="169"/>
        <end position="333"/>
    </location>
</feature>
<evidence type="ECO:0000256" key="6">
    <source>
        <dbReference type="ARBA" id="ARBA00022801"/>
    </source>
</evidence>
<keyword evidence="4" id="KW-0540">Nuclease</keyword>
<dbReference type="GO" id="GO:0004518">
    <property type="term" value="F:nuclease activity"/>
    <property type="evidence" value="ECO:0007669"/>
    <property type="project" value="UniProtKB-KW"/>
</dbReference>
<evidence type="ECO:0000256" key="7">
    <source>
        <dbReference type="ARBA" id="ARBA00023242"/>
    </source>
</evidence>
<evidence type="ECO:0000256" key="2">
    <source>
        <dbReference type="ARBA" id="ARBA00004123"/>
    </source>
</evidence>
<dbReference type="PANTHER" id="PTHR22930">
    <property type="match status" value="1"/>
</dbReference>
<dbReference type="Ensembl" id="ENSLLET00000008732.1">
    <property type="protein sequence ID" value="ENSLLEP00000008399.1"/>
    <property type="gene ID" value="ENSLLEG00000005339.1"/>
</dbReference>
<dbReference type="PANTHER" id="PTHR22930:SF269">
    <property type="entry name" value="NUCLEASE HARBI1-LIKE PROTEIN"/>
    <property type="match status" value="1"/>
</dbReference>
<evidence type="ECO:0000256" key="3">
    <source>
        <dbReference type="ARBA" id="ARBA00006958"/>
    </source>
</evidence>
<comment type="subcellular location">
    <subcellularLocation>
        <location evidence="2">Nucleus</location>
    </subcellularLocation>
</comment>
<comment type="cofactor">
    <cofactor evidence="1">
        <name>a divalent metal cation</name>
        <dbReference type="ChEBI" id="CHEBI:60240"/>
    </cofactor>
</comment>
<proteinExistence type="inferred from homology"/>